<dbReference type="GO" id="GO:0072479">
    <property type="term" value="P:response to mitotic cell cycle spindle assembly checkpoint signaling"/>
    <property type="evidence" value="ECO:0007669"/>
    <property type="project" value="UniProtKB-ARBA"/>
</dbReference>
<dbReference type="PROSITE" id="PS50011">
    <property type="entry name" value="PROTEIN_KINASE_DOM"/>
    <property type="match status" value="1"/>
</dbReference>
<feature type="binding site" evidence="15 17">
    <location>
        <position position="179"/>
    </location>
    <ligand>
        <name>ATP</name>
        <dbReference type="ChEBI" id="CHEBI:30616"/>
    </ligand>
</feature>
<comment type="catalytic activity">
    <reaction evidence="12 19">
        <text>L-threonyl-[protein] + ATP = O-phospho-L-threonyl-[protein] + ADP + H(+)</text>
        <dbReference type="Rhea" id="RHEA:46608"/>
        <dbReference type="Rhea" id="RHEA-COMP:11060"/>
        <dbReference type="Rhea" id="RHEA-COMP:11605"/>
        <dbReference type="ChEBI" id="CHEBI:15378"/>
        <dbReference type="ChEBI" id="CHEBI:30013"/>
        <dbReference type="ChEBI" id="CHEBI:30616"/>
        <dbReference type="ChEBI" id="CHEBI:61977"/>
        <dbReference type="ChEBI" id="CHEBI:456216"/>
        <dbReference type="EC" id="2.7.11.1"/>
    </reaction>
</comment>
<feature type="compositionally biased region" description="Low complexity" evidence="20">
    <location>
        <begin position="33"/>
        <end position="46"/>
    </location>
</feature>
<evidence type="ECO:0000256" key="16">
    <source>
        <dbReference type="PIRSR" id="PIRSR630616-3"/>
    </source>
</evidence>
<gene>
    <name evidence="22" type="ORF">TRICI_001146</name>
</gene>
<dbReference type="GO" id="GO:0051233">
    <property type="term" value="C:spindle midzone"/>
    <property type="evidence" value="ECO:0007669"/>
    <property type="project" value="UniProtKB-ARBA"/>
</dbReference>
<evidence type="ECO:0000256" key="4">
    <source>
        <dbReference type="ARBA" id="ARBA00022527"/>
    </source>
</evidence>
<evidence type="ECO:0000256" key="10">
    <source>
        <dbReference type="ARBA" id="ARBA00022840"/>
    </source>
</evidence>
<evidence type="ECO:0000256" key="18">
    <source>
        <dbReference type="RuleBase" id="RU000304"/>
    </source>
</evidence>
<keyword evidence="4 18" id="KW-0723">Serine/threonine-protein kinase</keyword>
<evidence type="ECO:0000256" key="6">
    <source>
        <dbReference type="ARBA" id="ARBA00022741"/>
    </source>
</evidence>
<keyword evidence="8" id="KW-0159">Chromosome partition</keyword>
<dbReference type="SUPFAM" id="SSF56112">
    <property type="entry name" value="Protein kinase-like (PK-like)"/>
    <property type="match status" value="1"/>
</dbReference>
<dbReference type="InterPro" id="IPR008271">
    <property type="entry name" value="Ser/Thr_kinase_AS"/>
</dbReference>
<dbReference type="CDD" id="cd14007">
    <property type="entry name" value="STKc_Aurora"/>
    <property type="match status" value="1"/>
</dbReference>
<dbReference type="GO" id="GO:0005524">
    <property type="term" value="F:ATP binding"/>
    <property type="evidence" value="ECO:0007669"/>
    <property type="project" value="UniProtKB-UniRule"/>
</dbReference>
<dbReference type="GO" id="GO:1902115">
    <property type="term" value="P:regulation of organelle assembly"/>
    <property type="evidence" value="ECO:0007669"/>
    <property type="project" value="UniProtKB-ARBA"/>
</dbReference>
<evidence type="ECO:0000256" key="7">
    <source>
        <dbReference type="ARBA" id="ARBA00022777"/>
    </source>
</evidence>
<dbReference type="EMBL" id="SWFS01000088">
    <property type="protein sequence ID" value="KAA8916688.1"/>
    <property type="molecule type" value="Genomic_DNA"/>
</dbReference>
<evidence type="ECO:0000256" key="19">
    <source>
        <dbReference type="RuleBase" id="RU367134"/>
    </source>
</evidence>
<evidence type="ECO:0000256" key="14">
    <source>
        <dbReference type="PIRSR" id="PIRSR630616-1"/>
    </source>
</evidence>
<keyword evidence="10 15" id="KW-0067">ATP-binding</keyword>
<dbReference type="GO" id="GO:0032133">
    <property type="term" value="C:chromosome passenger complex"/>
    <property type="evidence" value="ECO:0007669"/>
    <property type="project" value="UniProtKB-ARBA"/>
</dbReference>
<feature type="binding site" evidence="15">
    <location>
        <position position="291"/>
    </location>
    <ligand>
        <name>ATP</name>
        <dbReference type="ChEBI" id="CHEBI:30616"/>
    </ligand>
</feature>
<dbReference type="GO" id="GO:0000819">
    <property type="term" value="P:sister chromatid segregation"/>
    <property type="evidence" value="ECO:0007669"/>
    <property type="project" value="UniProtKB-ARBA"/>
</dbReference>
<dbReference type="FunFam" id="3.30.200.20:FF:000042">
    <property type="entry name" value="Aurora kinase A"/>
    <property type="match status" value="1"/>
</dbReference>
<organism evidence="22 23">
    <name type="scientific">Trichomonascus ciferrii</name>
    <dbReference type="NCBI Taxonomy" id="44093"/>
    <lineage>
        <taxon>Eukaryota</taxon>
        <taxon>Fungi</taxon>
        <taxon>Dikarya</taxon>
        <taxon>Ascomycota</taxon>
        <taxon>Saccharomycotina</taxon>
        <taxon>Dipodascomycetes</taxon>
        <taxon>Dipodascales</taxon>
        <taxon>Trichomonascaceae</taxon>
        <taxon>Trichomonascus</taxon>
        <taxon>Trichomonascus ciferrii complex</taxon>
    </lineage>
</organism>
<dbReference type="PANTHER" id="PTHR24350">
    <property type="entry name" value="SERINE/THREONINE-PROTEIN KINASE IAL-RELATED"/>
    <property type="match status" value="1"/>
</dbReference>
<comment type="similarity">
    <text evidence="19">Belongs to the protein kinase superfamily. Ser/Thr protein kinase family. Aurora subfamily.</text>
</comment>
<name>A0A642VA25_9ASCO</name>
<feature type="region of interest" description="Disordered" evidence="20">
    <location>
        <begin position="64"/>
        <end position="123"/>
    </location>
</feature>
<proteinExistence type="inferred from homology"/>
<keyword evidence="6 15" id="KW-0547">Nucleotide-binding</keyword>
<dbReference type="GO" id="GO:0008608">
    <property type="term" value="P:attachment of spindle microtubules to kinetochore"/>
    <property type="evidence" value="ECO:0007669"/>
    <property type="project" value="UniProtKB-ARBA"/>
</dbReference>
<evidence type="ECO:0000256" key="12">
    <source>
        <dbReference type="ARBA" id="ARBA00047899"/>
    </source>
</evidence>
<dbReference type="PROSITE" id="PS00108">
    <property type="entry name" value="PROTEIN_KINASE_ST"/>
    <property type="match status" value="1"/>
</dbReference>
<dbReference type="FunFam" id="1.10.510.10:FF:000235">
    <property type="entry name" value="Serine/threonine-protein kinase ark1"/>
    <property type="match status" value="1"/>
</dbReference>
<feature type="binding site" evidence="15">
    <location>
        <begin position="277"/>
        <end position="278"/>
    </location>
    <ligand>
        <name>ATP</name>
        <dbReference type="ChEBI" id="CHEBI:30616"/>
    </ligand>
</feature>
<evidence type="ECO:0000256" key="17">
    <source>
        <dbReference type="PROSITE-ProRule" id="PRU10141"/>
    </source>
</evidence>
<dbReference type="InterPro" id="IPR000719">
    <property type="entry name" value="Prot_kinase_dom"/>
</dbReference>
<keyword evidence="23" id="KW-1185">Reference proteome</keyword>
<comment type="caution">
    <text evidence="22">The sequence shown here is derived from an EMBL/GenBank/DDBJ whole genome shotgun (WGS) entry which is preliminary data.</text>
</comment>
<keyword evidence="5 19" id="KW-0808">Transferase</keyword>
<evidence type="ECO:0000256" key="8">
    <source>
        <dbReference type="ARBA" id="ARBA00022829"/>
    </source>
</evidence>
<feature type="compositionally biased region" description="Polar residues" evidence="20">
    <location>
        <begin position="16"/>
        <end position="31"/>
    </location>
</feature>
<evidence type="ECO:0000256" key="2">
    <source>
        <dbReference type="ARBA" id="ARBA00012513"/>
    </source>
</evidence>
<dbReference type="GO" id="GO:0090266">
    <property type="term" value="P:regulation of mitotic cell cycle spindle assembly checkpoint"/>
    <property type="evidence" value="ECO:0007669"/>
    <property type="project" value="UniProtKB-ARBA"/>
</dbReference>
<dbReference type="Gene3D" id="1.10.510.10">
    <property type="entry name" value="Transferase(Phosphotransferase) domain 1"/>
    <property type="match status" value="1"/>
</dbReference>
<sequence length="414" mass="46727">MSGIKSLESGFARVSINENTNPQSSTQQKFKTSLVSSSTSSSYRPSNTRHPLLKLALQNQNQIPTSAAPSRSNSTVSTSSTQPKNVVTLSAQQWRSSQMGPPTSSPKRANTTASAAVSASAKRSIESIRNSNPLSGVGPQPHRQYSLDSFEIGRKLGKGKFGKVYCVREKSHGYVCALKVMDKKELIEYKVEKQFRREVEIQSNLRHPNILRLYGHFHDATRVYLIIEYVACGELFKVLRKEGRFSEPKSSKYISQMASALAYLHSKHIIHRDIKPENILLGLDGNIKIADFGWSVHSTSNRRTTMCGTLDYLPPEMVEAKEHDYRVDIWSLGVLTYEFLVGNPPFEESGHAATYRRISKVDLRIPSYVSPDAADLIKKLLQHDPERRFPLEDVDKHPWITKNRPLWDKLDKKT</sequence>
<evidence type="ECO:0000259" key="21">
    <source>
        <dbReference type="PROSITE" id="PS50011"/>
    </source>
</evidence>
<dbReference type="Proteomes" id="UP000761534">
    <property type="component" value="Unassembled WGS sequence"/>
</dbReference>
<dbReference type="VEuPathDB" id="FungiDB:TRICI_001146"/>
<dbReference type="InterPro" id="IPR017441">
    <property type="entry name" value="Protein_kinase_ATP_BS"/>
</dbReference>
<accession>A0A642VA25</accession>
<feature type="cross-link" description="Glycyl lysine isopeptide (Lys-Gly) (interchain with G-Cter in SUMO2)" evidence="16">
    <location>
        <position position="275"/>
    </location>
</feature>
<dbReference type="GO" id="GO:0000776">
    <property type="term" value="C:kinetochore"/>
    <property type="evidence" value="ECO:0007669"/>
    <property type="project" value="UniProtKB-KW"/>
</dbReference>
<feature type="compositionally biased region" description="Polar residues" evidence="20">
    <location>
        <begin position="82"/>
        <end position="112"/>
    </location>
</feature>
<evidence type="ECO:0000256" key="13">
    <source>
        <dbReference type="ARBA" id="ARBA00048679"/>
    </source>
</evidence>
<protein>
    <recommendedName>
        <fullName evidence="3 19">Aurora kinase</fullName>
        <ecNumber evidence="2 19">2.7.11.1</ecNumber>
    </recommendedName>
</protein>
<evidence type="ECO:0000313" key="22">
    <source>
        <dbReference type="EMBL" id="KAA8916688.1"/>
    </source>
</evidence>
<keyword evidence="9" id="KW-0995">Kinetochore</keyword>
<dbReference type="GO" id="GO:0044779">
    <property type="term" value="P:meiotic spindle checkpoint signaling"/>
    <property type="evidence" value="ECO:0007669"/>
    <property type="project" value="UniProtKB-ARBA"/>
</dbReference>
<reference evidence="22" key="1">
    <citation type="journal article" date="2019" name="G3 (Bethesda)">
        <title>Genome Assemblies of Two Rare Opportunistic Yeast Pathogens: Diutina rugosa (syn. Candida rugosa) and Trichomonascus ciferrii (syn. Candida ciferrii).</title>
        <authorList>
            <person name="Mixao V."/>
            <person name="Saus E."/>
            <person name="Hansen A.P."/>
            <person name="Lass-Florl C."/>
            <person name="Gabaldon T."/>
        </authorList>
    </citation>
    <scope>NUCLEOTIDE SEQUENCE</scope>
    <source>
        <strain evidence="22">CBS 4856</strain>
    </source>
</reference>
<dbReference type="GO" id="GO:0004674">
    <property type="term" value="F:protein serine/threonine kinase activity"/>
    <property type="evidence" value="ECO:0007669"/>
    <property type="project" value="UniProtKB-KW"/>
</dbReference>
<dbReference type="Pfam" id="PF00069">
    <property type="entry name" value="Pkinase"/>
    <property type="match status" value="1"/>
</dbReference>
<dbReference type="GO" id="GO:0032465">
    <property type="term" value="P:regulation of cytokinesis"/>
    <property type="evidence" value="ECO:0007669"/>
    <property type="project" value="UniProtKB-ARBA"/>
</dbReference>
<comment type="subcellular location">
    <subcellularLocation>
        <location evidence="1">Chromosome</location>
        <location evidence="1">Centromere</location>
        <location evidence="1">Kinetochore</location>
    </subcellularLocation>
</comment>
<evidence type="ECO:0000256" key="1">
    <source>
        <dbReference type="ARBA" id="ARBA00004629"/>
    </source>
</evidence>
<feature type="compositionally biased region" description="Low complexity" evidence="20">
    <location>
        <begin position="70"/>
        <end position="81"/>
    </location>
</feature>
<keyword evidence="7 19" id="KW-0418">Kinase</keyword>
<feature type="region of interest" description="Disordered" evidence="20">
    <location>
        <begin position="15"/>
        <end position="47"/>
    </location>
</feature>
<keyword evidence="11" id="KW-0137">Centromere</keyword>
<dbReference type="InterPro" id="IPR030616">
    <property type="entry name" value="Aur-like"/>
</dbReference>
<dbReference type="GO" id="GO:0045143">
    <property type="term" value="P:homologous chromosome segregation"/>
    <property type="evidence" value="ECO:0007669"/>
    <property type="project" value="UniProtKB-ARBA"/>
</dbReference>
<dbReference type="InterPro" id="IPR011009">
    <property type="entry name" value="Kinase-like_dom_sf"/>
</dbReference>
<dbReference type="AlphaFoldDB" id="A0A642VA25"/>
<dbReference type="SMART" id="SM00220">
    <property type="entry name" value="S_TKc"/>
    <property type="match status" value="1"/>
</dbReference>
<evidence type="ECO:0000256" key="15">
    <source>
        <dbReference type="PIRSR" id="PIRSR630616-2"/>
    </source>
</evidence>
<feature type="binding site" evidence="15">
    <location>
        <position position="160"/>
    </location>
    <ligand>
        <name>ATP</name>
        <dbReference type="ChEBI" id="CHEBI:30616"/>
    </ligand>
</feature>
<feature type="active site" description="Proton acceptor" evidence="14">
    <location>
        <position position="273"/>
    </location>
</feature>
<evidence type="ECO:0000313" key="23">
    <source>
        <dbReference type="Proteomes" id="UP000761534"/>
    </source>
</evidence>
<dbReference type="PROSITE" id="PS00107">
    <property type="entry name" value="PROTEIN_KINASE_ATP"/>
    <property type="match status" value="1"/>
</dbReference>
<evidence type="ECO:0000256" key="9">
    <source>
        <dbReference type="ARBA" id="ARBA00022838"/>
    </source>
</evidence>
<evidence type="ECO:0000256" key="3">
    <source>
        <dbReference type="ARBA" id="ARBA00021157"/>
    </source>
</evidence>
<comment type="catalytic activity">
    <reaction evidence="13 19">
        <text>L-seryl-[protein] + ATP = O-phospho-L-seryl-[protein] + ADP + H(+)</text>
        <dbReference type="Rhea" id="RHEA:17989"/>
        <dbReference type="Rhea" id="RHEA-COMP:9863"/>
        <dbReference type="Rhea" id="RHEA-COMP:11604"/>
        <dbReference type="ChEBI" id="CHEBI:15378"/>
        <dbReference type="ChEBI" id="CHEBI:29999"/>
        <dbReference type="ChEBI" id="CHEBI:30616"/>
        <dbReference type="ChEBI" id="CHEBI:83421"/>
        <dbReference type="ChEBI" id="CHEBI:456216"/>
        <dbReference type="EC" id="2.7.11.1"/>
    </reaction>
</comment>
<evidence type="ECO:0000256" key="5">
    <source>
        <dbReference type="ARBA" id="ARBA00022679"/>
    </source>
</evidence>
<dbReference type="EC" id="2.7.11.1" evidence="2 19"/>
<feature type="domain" description="Protein kinase" evidence="21">
    <location>
        <begin position="150"/>
        <end position="400"/>
    </location>
</feature>
<evidence type="ECO:0000256" key="20">
    <source>
        <dbReference type="SAM" id="MobiDB-lite"/>
    </source>
</evidence>
<dbReference type="OrthoDB" id="377346at2759"/>
<evidence type="ECO:0000256" key="11">
    <source>
        <dbReference type="ARBA" id="ARBA00023328"/>
    </source>
</evidence>